<dbReference type="AlphaFoldDB" id="A0A2G8SEQ0"/>
<dbReference type="EMBL" id="AYKW01000011">
    <property type="protein sequence ID" value="PIL32223.1"/>
    <property type="molecule type" value="Genomic_DNA"/>
</dbReference>
<accession>A0A2G8SEQ0</accession>
<reference evidence="2 3" key="1">
    <citation type="journal article" date="2015" name="Sci. Rep.">
        <title>Chromosome-level genome map provides insights into diverse defense mechanisms in the medicinal fungus Ganoderma sinense.</title>
        <authorList>
            <person name="Zhu Y."/>
            <person name="Xu J."/>
            <person name="Sun C."/>
            <person name="Zhou S."/>
            <person name="Xu H."/>
            <person name="Nelson D.R."/>
            <person name="Qian J."/>
            <person name="Song J."/>
            <person name="Luo H."/>
            <person name="Xiang L."/>
            <person name="Li Y."/>
            <person name="Xu Z."/>
            <person name="Ji A."/>
            <person name="Wang L."/>
            <person name="Lu S."/>
            <person name="Hayward A."/>
            <person name="Sun W."/>
            <person name="Li X."/>
            <person name="Schwartz D.C."/>
            <person name="Wang Y."/>
            <person name="Chen S."/>
        </authorList>
    </citation>
    <scope>NUCLEOTIDE SEQUENCE [LARGE SCALE GENOMIC DNA]</scope>
    <source>
        <strain evidence="2 3">ZZ0214-1</strain>
    </source>
</reference>
<evidence type="ECO:0000313" key="2">
    <source>
        <dbReference type="EMBL" id="PIL32223.1"/>
    </source>
</evidence>
<organism evidence="2 3">
    <name type="scientific">Ganoderma sinense ZZ0214-1</name>
    <dbReference type="NCBI Taxonomy" id="1077348"/>
    <lineage>
        <taxon>Eukaryota</taxon>
        <taxon>Fungi</taxon>
        <taxon>Dikarya</taxon>
        <taxon>Basidiomycota</taxon>
        <taxon>Agaricomycotina</taxon>
        <taxon>Agaricomycetes</taxon>
        <taxon>Polyporales</taxon>
        <taxon>Polyporaceae</taxon>
        <taxon>Ganoderma</taxon>
    </lineage>
</organism>
<gene>
    <name evidence="2" type="ORF">GSI_05468</name>
</gene>
<protein>
    <submittedName>
        <fullName evidence="2">Uncharacterized protein</fullName>
    </submittedName>
</protein>
<dbReference type="Proteomes" id="UP000230002">
    <property type="component" value="Unassembled WGS sequence"/>
</dbReference>
<feature type="region of interest" description="Disordered" evidence="1">
    <location>
        <begin position="100"/>
        <end position="120"/>
    </location>
</feature>
<sequence>MLLPLARLRPSQASLSLPLAIAGILLSQLLRLPPVLWRFLQTLVFDSERVSLASLGNVVLKLRSTSLGQRAPDGTEIEDKVHHEDTEMNSKGMLLKVARPKHGTSRRVPLPHALAPRQAI</sequence>
<comment type="caution">
    <text evidence="2">The sequence shown here is derived from an EMBL/GenBank/DDBJ whole genome shotgun (WGS) entry which is preliminary data.</text>
</comment>
<keyword evidence="3" id="KW-1185">Reference proteome</keyword>
<evidence type="ECO:0000256" key="1">
    <source>
        <dbReference type="SAM" id="MobiDB-lite"/>
    </source>
</evidence>
<evidence type="ECO:0000313" key="3">
    <source>
        <dbReference type="Proteomes" id="UP000230002"/>
    </source>
</evidence>
<name>A0A2G8SEQ0_9APHY</name>
<proteinExistence type="predicted"/>